<evidence type="ECO:0000313" key="3">
    <source>
        <dbReference type="EMBL" id="JAG21207.1"/>
    </source>
</evidence>
<dbReference type="InterPro" id="IPR003057">
    <property type="entry name" value="Invtbrt_color"/>
</dbReference>
<dbReference type="AlphaFoldDB" id="A0A0A9XKF9"/>
<organism evidence="3">
    <name type="scientific">Lygus hesperus</name>
    <name type="common">Western plant bug</name>
    <dbReference type="NCBI Taxonomy" id="30085"/>
    <lineage>
        <taxon>Eukaryota</taxon>
        <taxon>Metazoa</taxon>
        <taxon>Ecdysozoa</taxon>
        <taxon>Arthropoda</taxon>
        <taxon>Hexapoda</taxon>
        <taxon>Insecta</taxon>
        <taxon>Pterygota</taxon>
        <taxon>Neoptera</taxon>
        <taxon>Paraneoptera</taxon>
        <taxon>Hemiptera</taxon>
        <taxon>Heteroptera</taxon>
        <taxon>Panheteroptera</taxon>
        <taxon>Cimicomorpha</taxon>
        <taxon>Miridae</taxon>
        <taxon>Mirini</taxon>
        <taxon>Lygus</taxon>
    </lineage>
</organism>
<dbReference type="GO" id="GO:0005737">
    <property type="term" value="C:cytoplasm"/>
    <property type="evidence" value="ECO:0007669"/>
    <property type="project" value="TreeGrafter"/>
</dbReference>
<protein>
    <submittedName>
        <fullName evidence="3">Apolipoprotein D</fullName>
    </submittedName>
</protein>
<gene>
    <name evidence="3" type="primary">Apod_0</name>
    <name evidence="3" type="ORF">CM83_45102</name>
</gene>
<evidence type="ECO:0000256" key="1">
    <source>
        <dbReference type="ARBA" id="ARBA00023157"/>
    </source>
</evidence>
<dbReference type="PANTHER" id="PTHR10612:SF49">
    <property type="entry name" value="APOLIPOPROTEIN D-LIKE PROTEIN"/>
    <property type="match status" value="1"/>
</dbReference>
<dbReference type="PRINTS" id="PR01273">
    <property type="entry name" value="INVTBRTCOLOR"/>
</dbReference>
<dbReference type="SUPFAM" id="SSF50814">
    <property type="entry name" value="Lipocalins"/>
    <property type="match status" value="1"/>
</dbReference>
<feature type="non-terminal residue" evidence="3">
    <location>
        <position position="1"/>
    </location>
</feature>
<sequence>ELSVRDVSFVQGLRNTTFKPNKVVNMKSCVLVIATFGALLASANGHTYHLGDCPIVEPMSGFQMSKFLGLWYGIQKTSTGSRCLTYNFTLGEEPGEYLLEQVSEHPVLGVASVDNKYHYTGQLKASSEVPARMSVKFPLNPAGKSSFIVFMTDYETYAGVYTCQKLPASNRRSATILSRTKTLEKVVVDKIRNRMSMFGVNPFDLSIIDQSKCPGAADETNVDVNINPETFSSQNIAGVVRKAGEKLGDGIEVAADGISKVYHGLKEKKDDVDDMP</sequence>
<accession>A0A0A9XKF9</accession>
<dbReference type="GO" id="GO:0000302">
    <property type="term" value="P:response to reactive oxygen species"/>
    <property type="evidence" value="ECO:0007669"/>
    <property type="project" value="TreeGrafter"/>
</dbReference>
<dbReference type="Gene3D" id="2.40.128.20">
    <property type="match status" value="1"/>
</dbReference>
<name>A0A0A9XKF9_LYGHE</name>
<dbReference type="GO" id="GO:0031409">
    <property type="term" value="F:pigment binding"/>
    <property type="evidence" value="ECO:0007669"/>
    <property type="project" value="InterPro"/>
</dbReference>
<dbReference type="PANTHER" id="PTHR10612">
    <property type="entry name" value="APOLIPOPROTEIN D"/>
    <property type="match status" value="1"/>
</dbReference>
<proteinExistence type="predicted"/>
<dbReference type="InterPro" id="IPR012674">
    <property type="entry name" value="Calycin"/>
</dbReference>
<feature type="domain" description="Lipocalin/cytosolic fatty-acid binding" evidence="2">
    <location>
        <begin position="71"/>
        <end position="193"/>
    </location>
</feature>
<reference evidence="3" key="2">
    <citation type="submission" date="2014-07" db="EMBL/GenBank/DDBJ databases">
        <authorList>
            <person name="Hull J."/>
        </authorList>
    </citation>
    <scope>NUCLEOTIDE SEQUENCE</scope>
</reference>
<reference evidence="3" key="1">
    <citation type="journal article" date="2014" name="PLoS ONE">
        <title>Transcriptome-Based Identification of ABC Transporters in the Western Tarnished Plant Bug Lygus hesperus.</title>
        <authorList>
            <person name="Hull J.J."/>
            <person name="Chaney K."/>
            <person name="Geib S.M."/>
            <person name="Fabrick J.A."/>
            <person name="Brent C.S."/>
            <person name="Walsh D."/>
            <person name="Lavine L.C."/>
        </authorList>
    </citation>
    <scope>NUCLEOTIDE SEQUENCE</scope>
</reference>
<keyword evidence="1" id="KW-1015">Disulfide bond</keyword>
<dbReference type="GO" id="GO:0006629">
    <property type="term" value="P:lipid metabolic process"/>
    <property type="evidence" value="ECO:0007669"/>
    <property type="project" value="TreeGrafter"/>
</dbReference>
<dbReference type="Pfam" id="PF00061">
    <property type="entry name" value="Lipocalin"/>
    <property type="match status" value="1"/>
</dbReference>
<keyword evidence="3" id="KW-0449">Lipoprotein</keyword>
<dbReference type="EMBL" id="GBHO01022397">
    <property type="protein sequence ID" value="JAG21207.1"/>
    <property type="molecule type" value="Transcribed_RNA"/>
</dbReference>
<dbReference type="InterPro" id="IPR000566">
    <property type="entry name" value="Lipocln_cytosolic_FA-bd_dom"/>
</dbReference>
<evidence type="ECO:0000259" key="2">
    <source>
        <dbReference type="Pfam" id="PF00061"/>
    </source>
</evidence>